<feature type="compositionally biased region" description="Pro residues" evidence="1">
    <location>
        <begin position="52"/>
        <end position="73"/>
    </location>
</feature>
<sequence>MKDPPGPVLTVRPQEGESPRLHLSKVDEGRPAISRSCTECRSVKAQTLAHGPAPPGPSPRPRPPPRRATPPAPDVRGPRVEAPRFRAAP</sequence>
<name>A0ABN8YTG2_RANTA</name>
<evidence type="ECO:0000256" key="1">
    <source>
        <dbReference type="SAM" id="MobiDB-lite"/>
    </source>
</evidence>
<feature type="region of interest" description="Disordered" evidence="1">
    <location>
        <begin position="46"/>
        <end position="89"/>
    </location>
</feature>
<organism evidence="2 3">
    <name type="scientific">Rangifer tarandus platyrhynchus</name>
    <name type="common">Svalbard reindeer</name>
    <dbReference type="NCBI Taxonomy" id="3082113"/>
    <lineage>
        <taxon>Eukaryota</taxon>
        <taxon>Metazoa</taxon>
        <taxon>Chordata</taxon>
        <taxon>Craniata</taxon>
        <taxon>Vertebrata</taxon>
        <taxon>Euteleostomi</taxon>
        <taxon>Mammalia</taxon>
        <taxon>Eutheria</taxon>
        <taxon>Laurasiatheria</taxon>
        <taxon>Artiodactyla</taxon>
        <taxon>Ruminantia</taxon>
        <taxon>Pecora</taxon>
        <taxon>Cervidae</taxon>
        <taxon>Odocoileinae</taxon>
        <taxon>Rangifer</taxon>
    </lineage>
</organism>
<reference evidence="2" key="1">
    <citation type="submission" date="2023-04" db="EMBL/GenBank/DDBJ databases">
        <authorList>
            <consortium name="ELIXIR-Norway"/>
        </authorList>
    </citation>
    <scope>NUCLEOTIDE SEQUENCE [LARGE SCALE GENOMIC DNA]</scope>
</reference>
<accession>A0ABN8YTG2</accession>
<keyword evidence="3" id="KW-1185">Reference proteome</keyword>
<dbReference type="EMBL" id="OX459959">
    <property type="protein sequence ID" value="CAI9164882.1"/>
    <property type="molecule type" value="Genomic_DNA"/>
</dbReference>
<evidence type="ECO:0000313" key="3">
    <source>
        <dbReference type="Proteomes" id="UP001176941"/>
    </source>
</evidence>
<gene>
    <name evidence="2" type="ORF">MRATA1EN1_LOCUS13844</name>
</gene>
<feature type="compositionally biased region" description="Basic and acidic residues" evidence="1">
    <location>
        <begin position="14"/>
        <end position="30"/>
    </location>
</feature>
<protein>
    <submittedName>
        <fullName evidence="2">Uncharacterized protein</fullName>
    </submittedName>
</protein>
<feature type="compositionally biased region" description="Basic and acidic residues" evidence="1">
    <location>
        <begin position="76"/>
        <end position="89"/>
    </location>
</feature>
<evidence type="ECO:0000313" key="2">
    <source>
        <dbReference type="EMBL" id="CAI9164882.1"/>
    </source>
</evidence>
<feature type="region of interest" description="Disordered" evidence="1">
    <location>
        <begin position="1"/>
        <end position="33"/>
    </location>
</feature>
<proteinExistence type="predicted"/>
<dbReference type="Proteomes" id="UP001176941">
    <property type="component" value="Chromosome 23"/>
</dbReference>